<dbReference type="Proteomes" id="UP001302367">
    <property type="component" value="Chromosome 6"/>
</dbReference>
<accession>A0A2G5HQB5</accession>
<feature type="region of interest" description="Disordered" evidence="1">
    <location>
        <begin position="193"/>
        <end position="233"/>
    </location>
</feature>
<protein>
    <submittedName>
        <fullName evidence="2">Uncharacterized protein</fullName>
    </submittedName>
</protein>
<evidence type="ECO:0000313" key="2">
    <source>
        <dbReference type="EMBL" id="PIA94432.1"/>
    </source>
</evidence>
<dbReference type="Proteomes" id="UP000230605">
    <property type="component" value="Chromosome 6"/>
</dbReference>
<evidence type="ECO:0000313" key="3">
    <source>
        <dbReference type="EMBL" id="WPB05056.1"/>
    </source>
</evidence>
<evidence type="ECO:0000313" key="4">
    <source>
        <dbReference type="Proteomes" id="UP000230605"/>
    </source>
</evidence>
<evidence type="ECO:0000256" key="1">
    <source>
        <dbReference type="SAM" id="MobiDB-lite"/>
    </source>
</evidence>
<dbReference type="OrthoDB" id="3630271at2759"/>
<name>A0A2G5HQB5_CERBT</name>
<proteinExistence type="predicted"/>
<keyword evidence="5" id="KW-1185">Reference proteome</keyword>
<dbReference type="EMBL" id="LKMD01000104">
    <property type="protein sequence ID" value="PIA94432.1"/>
    <property type="molecule type" value="Genomic_DNA"/>
</dbReference>
<reference evidence="3 5" key="2">
    <citation type="submission" date="2023-09" db="EMBL/GenBank/DDBJ databases">
        <title>Complete-Gapless Cercospora beticola genome.</title>
        <authorList>
            <person name="Wyatt N.A."/>
            <person name="Spanner R.E."/>
            <person name="Bolton M.D."/>
        </authorList>
    </citation>
    <scope>NUCLEOTIDE SEQUENCE [LARGE SCALE GENOMIC DNA]</scope>
    <source>
        <strain evidence="3">Cb09-40</strain>
    </source>
</reference>
<dbReference type="AlphaFoldDB" id="A0A2G5HQB5"/>
<reference evidence="2 4" key="1">
    <citation type="submission" date="2015-10" db="EMBL/GenBank/DDBJ databases">
        <title>The cercosporin biosynthetic gene cluster was horizontally transferred to several fungal lineages and shown to be expanded in Cercospora beticola based on microsynteny with recipient genomes.</title>
        <authorList>
            <person name="De Jonge R."/>
            <person name="Ebert M.K."/>
            <person name="Suttle J.C."/>
            <person name="Jurick Ii W.M."/>
            <person name="Secor G.A."/>
            <person name="Thomma B.P."/>
            <person name="Van De Peer Y."/>
            <person name="Bolton M.D."/>
        </authorList>
    </citation>
    <scope>NUCLEOTIDE SEQUENCE [LARGE SCALE GENOMIC DNA]</scope>
    <source>
        <strain evidence="2 4">09-40</strain>
    </source>
</reference>
<evidence type="ECO:0000313" key="5">
    <source>
        <dbReference type="Proteomes" id="UP001302367"/>
    </source>
</evidence>
<dbReference type="EMBL" id="CP134189">
    <property type="protein sequence ID" value="WPB05056.1"/>
    <property type="molecule type" value="Genomic_DNA"/>
</dbReference>
<feature type="compositionally biased region" description="Basic residues" evidence="1">
    <location>
        <begin position="222"/>
        <end position="233"/>
    </location>
</feature>
<gene>
    <name evidence="2" type="ORF">CB0940_08482</name>
    <name evidence="3" type="ORF">RHO25_009705</name>
</gene>
<organism evidence="2 4">
    <name type="scientific">Cercospora beticola</name>
    <name type="common">Sugarbeet leaf spot fungus</name>
    <dbReference type="NCBI Taxonomy" id="122368"/>
    <lineage>
        <taxon>Eukaryota</taxon>
        <taxon>Fungi</taxon>
        <taxon>Dikarya</taxon>
        <taxon>Ascomycota</taxon>
        <taxon>Pezizomycotina</taxon>
        <taxon>Dothideomycetes</taxon>
        <taxon>Dothideomycetidae</taxon>
        <taxon>Mycosphaerellales</taxon>
        <taxon>Mycosphaerellaceae</taxon>
        <taxon>Cercospora</taxon>
    </lineage>
</organism>
<sequence>MGIRQRAATMTRIHNAQASFRRSITTTETKYLDLGLEYHALPLQLRRIRERPQVDCATAFTIDDSMPANDCIGYLEDLEQLCIASSHHLQEVDPEAAERTLCTGLEILEAMNDQLVALEISVNKLHRKFSDMVDDEVEFEEGIEYRLALRPEQGGEKFEMLRDWTMALPQVRRWLRNGKVRSEEEAMLLIASAGCQVSSPSDDEDSRLQSSEDDGKRDGPLKRMRRRTKGERI</sequence>